<dbReference type="eggNOG" id="ENOG5031WEK">
    <property type="taxonomic scope" value="Bacteria"/>
</dbReference>
<evidence type="ECO:0000313" key="1">
    <source>
        <dbReference type="EMBL" id="GAC56264.1"/>
    </source>
</evidence>
<accession>L7L5P6</accession>
<sequence>MTVPDPTDAASVEVAARIARAPLPTAKTLRKRQAIPTQLFKAAQFSARIMKVVLSGH</sequence>
<organism evidence="1 2">
    <name type="scientific">Gordonia hirsuta DSM 44140 = NBRC 16056</name>
    <dbReference type="NCBI Taxonomy" id="1121927"/>
    <lineage>
        <taxon>Bacteria</taxon>
        <taxon>Bacillati</taxon>
        <taxon>Actinomycetota</taxon>
        <taxon>Actinomycetes</taxon>
        <taxon>Mycobacteriales</taxon>
        <taxon>Gordoniaceae</taxon>
        <taxon>Gordonia</taxon>
    </lineage>
</organism>
<protein>
    <submittedName>
        <fullName evidence="1">Uncharacterized protein</fullName>
    </submittedName>
</protein>
<reference evidence="1 2" key="1">
    <citation type="submission" date="2012-12" db="EMBL/GenBank/DDBJ databases">
        <title>Whole genome shotgun sequence of Gordonia hirsuta NBRC 16056.</title>
        <authorList>
            <person name="Isaki-Nakamura S."/>
            <person name="Hosoyama A."/>
            <person name="Tsuchikane K."/>
            <person name="Katsumata H."/>
            <person name="Baba S."/>
            <person name="Yamazaki S."/>
            <person name="Fujita N."/>
        </authorList>
    </citation>
    <scope>NUCLEOTIDE SEQUENCE [LARGE SCALE GENOMIC DNA]</scope>
    <source>
        <strain evidence="1 2">NBRC 16056</strain>
    </source>
</reference>
<proteinExistence type="predicted"/>
<gene>
    <name evidence="1" type="ORF">GOHSU_04_01330</name>
</gene>
<keyword evidence="2" id="KW-1185">Reference proteome</keyword>
<evidence type="ECO:0000313" key="2">
    <source>
        <dbReference type="Proteomes" id="UP000053405"/>
    </source>
</evidence>
<name>L7L5P6_9ACTN</name>
<dbReference type="STRING" id="1121927.GOHSU_04_01330"/>
<dbReference type="EMBL" id="BANT01000004">
    <property type="protein sequence ID" value="GAC56264.1"/>
    <property type="molecule type" value="Genomic_DNA"/>
</dbReference>
<dbReference type="AlphaFoldDB" id="L7L5P6"/>
<dbReference type="Proteomes" id="UP000053405">
    <property type="component" value="Unassembled WGS sequence"/>
</dbReference>
<dbReference type="RefSeq" id="WP_005936122.1">
    <property type="nucleotide sequence ID" value="NZ_ATVK01000041.1"/>
</dbReference>
<comment type="caution">
    <text evidence="1">The sequence shown here is derived from an EMBL/GenBank/DDBJ whole genome shotgun (WGS) entry which is preliminary data.</text>
</comment>